<reference evidence="2" key="1">
    <citation type="submission" date="2016-10" db="EMBL/GenBank/DDBJ databases">
        <authorList>
            <person name="Varghese N."/>
            <person name="Submissions S."/>
        </authorList>
    </citation>
    <scope>NUCLEOTIDE SEQUENCE [LARGE SCALE GENOMIC DNA]</scope>
    <source>
        <strain evidence="2">CGMCC 1.8975</strain>
    </source>
</reference>
<sequence length="192" mass="22237">MKSELLEKCIHQPLRQFLGHSLKECFYHDVFGQDLLTTNNKGIDIIAQQLELIFDNNESIFISWDTIDGWHQYSLSISNKAFCKNTERYLANSSFWQYYIGSAFSGYEVYGYVENKIITYNALNIPINTACYYNEPHLVLLYFDNITVAIANFCLEDDFVPTLPMGDDVWILFDPISIQLCIKKLGLEKLEA</sequence>
<dbReference type="AlphaFoldDB" id="A0A1H3BEI6"/>
<gene>
    <name evidence="1" type="ORF">SAMN04488069_101265</name>
</gene>
<dbReference type="OrthoDB" id="878981at2"/>
<dbReference type="RefSeq" id="WP_092737078.1">
    <property type="nucleotide sequence ID" value="NZ_FNOV01000001.1"/>
</dbReference>
<dbReference type="Proteomes" id="UP000199249">
    <property type="component" value="Unassembled WGS sequence"/>
</dbReference>
<keyword evidence="2" id="KW-1185">Reference proteome</keyword>
<dbReference type="EMBL" id="FNOV01000001">
    <property type="protein sequence ID" value="SDX40373.1"/>
    <property type="molecule type" value="Genomic_DNA"/>
</dbReference>
<accession>A0A1H3BEI6</accession>
<organism evidence="1 2">
    <name type="scientific">Hymenobacter psychrophilus</name>
    <dbReference type="NCBI Taxonomy" id="651662"/>
    <lineage>
        <taxon>Bacteria</taxon>
        <taxon>Pseudomonadati</taxon>
        <taxon>Bacteroidota</taxon>
        <taxon>Cytophagia</taxon>
        <taxon>Cytophagales</taxon>
        <taxon>Hymenobacteraceae</taxon>
        <taxon>Hymenobacter</taxon>
    </lineage>
</organism>
<proteinExistence type="predicted"/>
<protein>
    <submittedName>
        <fullName evidence="1">Uncharacterized protein</fullName>
    </submittedName>
</protein>
<evidence type="ECO:0000313" key="2">
    <source>
        <dbReference type="Proteomes" id="UP000199249"/>
    </source>
</evidence>
<name>A0A1H3BEI6_9BACT</name>
<dbReference type="STRING" id="651662.SAMN04488069_101265"/>
<evidence type="ECO:0000313" key="1">
    <source>
        <dbReference type="EMBL" id="SDX40373.1"/>
    </source>
</evidence>